<dbReference type="SMART" id="SM00563">
    <property type="entry name" value="PlsC"/>
    <property type="match status" value="1"/>
</dbReference>
<dbReference type="PANTHER" id="PTHR22753">
    <property type="entry name" value="TRANSMEMBRANE PROTEIN 68"/>
    <property type="match status" value="1"/>
</dbReference>
<dbReference type="PANTHER" id="PTHR22753:SF14">
    <property type="entry name" value="MONOACYLGLYCEROL_DIACYLGLYCEROL O-ACYLTRANSFERASE"/>
    <property type="match status" value="1"/>
</dbReference>
<dbReference type="SUPFAM" id="SSF69593">
    <property type="entry name" value="Glycerol-3-phosphate (1)-acyltransferase"/>
    <property type="match status" value="1"/>
</dbReference>
<dbReference type="CDD" id="cd07987">
    <property type="entry name" value="LPLAT_MGAT-like"/>
    <property type="match status" value="1"/>
</dbReference>
<dbReference type="AlphaFoldDB" id="A0A368T6V2"/>
<reference evidence="3 4" key="1">
    <citation type="submission" date="2018-04" db="EMBL/GenBank/DDBJ databases">
        <title>Novel actinobacteria from marine sediment.</title>
        <authorList>
            <person name="Ng Z.Y."/>
            <person name="Tan G.Y.A."/>
        </authorList>
    </citation>
    <scope>NUCLEOTIDE SEQUENCE [LARGE SCALE GENOMIC DNA]</scope>
    <source>
        <strain evidence="3 4">TPS81</strain>
    </source>
</reference>
<keyword evidence="3" id="KW-0808">Transferase</keyword>
<dbReference type="OrthoDB" id="5241618at2"/>
<feature type="region of interest" description="Disordered" evidence="1">
    <location>
        <begin position="1"/>
        <end position="94"/>
    </location>
</feature>
<dbReference type="Proteomes" id="UP000253318">
    <property type="component" value="Unassembled WGS sequence"/>
</dbReference>
<sequence length="369" mass="39934">MLRPRARREQAAARTGLGAGLHVPGGVRRLRGGEHLHHRRVGPHLRAGHPPRAGGGRPLTGGAPPGPVAPDPAPRAPACPDTDGPALPPAGGADRVADPLDFFRRRLEGERRVDEFGFDPELTDHALLPLMRLFYEHWFRIELRGLDNVPGSGRALLVANHSGVLPFDALMLQVALRDHHPAGRRLRMLVADLVLDLPLLSGLARRAGHTLASPDDAERLLRREELVGVFPEGFKGIGKPFAERYRLQRFGRGGYVATALRTRAPIVPCSIVGAEEIYPKVGELPALARLLGLPYFPVTPAFPLLGPLGLVPLPTRWIIEFGTPVGTAHLAAEAADDPAAIGAISDEVRGEIQRTLDRLVVERGDPFRD</sequence>
<keyword evidence="3" id="KW-0012">Acyltransferase</keyword>
<dbReference type="InterPro" id="IPR002123">
    <property type="entry name" value="Plipid/glycerol_acylTrfase"/>
</dbReference>
<dbReference type="EMBL" id="QEIN01000058">
    <property type="protein sequence ID" value="RCV59586.1"/>
    <property type="molecule type" value="Genomic_DNA"/>
</dbReference>
<evidence type="ECO:0000313" key="4">
    <source>
        <dbReference type="Proteomes" id="UP000253318"/>
    </source>
</evidence>
<proteinExistence type="predicted"/>
<protein>
    <submittedName>
        <fullName evidence="3">Glycerol acyltransferase</fullName>
    </submittedName>
</protein>
<name>A0A368T6V2_9ACTN</name>
<feature type="compositionally biased region" description="Basic residues" evidence="1">
    <location>
        <begin position="36"/>
        <end position="49"/>
    </location>
</feature>
<evidence type="ECO:0000259" key="2">
    <source>
        <dbReference type="SMART" id="SM00563"/>
    </source>
</evidence>
<evidence type="ECO:0000256" key="1">
    <source>
        <dbReference type="SAM" id="MobiDB-lite"/>
    </source>
</evidence>
<dbReference type="GO" id="GO:0016020">
    <property type="term" value="C:membrane"/>
    <property type="evidence" value="ECO:0007669"/>
    <property type="project" value="TreeGrafter"/>
</dbReference>
<gene>
    <name evidence="3" type="ORF">DEF24_09290</name>
</gene>
<accession>A0A368T6V2</accession>
<comment type="caution">
    <text evidence="3">The sequence shown here is derived from an EMBL/GenBank/DDBJ whole genome shotgun (WGS) entry which is preliminary data.</text>
</comment>
<feature type="domain" description="Phospholipid/glycerol acyltransferase" evidence="2">
    <location>
        <begin position="155"/>
        <end position="274"/>
    </location>
</feature>
<organism evidence="3 4">
    <name type="scientific">Marinitenerispora sediminis</name>
    <dbReference type="NCBI Taxonomy" id="1931232"/>
    <lineage>
        <taxon>Bacteria</taxon>
        <taxon>Bacillati</taxon>
        <taxon>Actinomycetota</taxon>
        <taxon>Actinomycetes</taxon>
        <taxon>Streptosporangiales</taxon>
        <taxon>Nocardiopsidaceae</taxon>
        <taxon>Marinitenerispora</taxon>
    </lineage>
</organism>
<dbReference type="GO" id="GO:0016746">
    <property type="term" value="F:acyltransferase activity"/>
    <property type="evidence" value="ECO:0007669"/>
    <property type="project" value="UniProtKB-KW"/>
</dbReference>
<feature type="compositionally biased region" description="Pro residues" evidence="1">
    <location>
        <begin position="64"/>
        <end position="77"/>
    </location>
</feature>
<evidence type="ECO:0000313" key="3">
    <source>
        <dbReference type="EMBL" id="RCV59586.1"/>
    </source>
</evidence>
<keyword evidence="4" id="KW-1185">Reference proteome</keyword>
<dbReference type="Pfam" id="PF01553">
    <property type="entry name" value="Acyltransferase"/>
    <property type="match status" value="1"/>
</dbReference>